<proteinExistence type="predicted"/>
<organism evidence="1">
    <name type="scientific">hydrothermal vent metagenome</name>
    <dbReference type="NCBI Taxonomy" id="652676"/>
    <lineage>
        <taxon>unclassified sequences</taxon>
        <taxon>metagenomes</taxon>
        <taxon>ecological metagenomes</taxon>
    </lineage>
</organism>
<name>A0A1W1BPK7_9ZZZZ</name>
<accession>A0A1W1BPK7</accession>
<dbReference type="EMBL" id="FPHI01000010">
    <property type="protein sequence ID" value="SFV55426.1"/>
    <property type="molecule type" value="Genomic_DNA"/>
</dbReference>
<sequence>MITEDRVEKSIRYMAESDEPFAYAHAKAKSIEKEEKIVKAQAFINAKRLYDTIAEANAVAESSREYKDWKERWENSLADVKLLENKRETEKVIWETWRTEQANLRHT</sequence>
<dbReference type="AlphaFoldDB" id="A0A1W1BPK7"/>
<gene>
    <name evidence="1" type="ORF">MNB_SV-3-1405</name>
</gene>
<protein>
    <submittedName>
        <fullName evidence="1">Uncharacterized protein</fullName>
    </submittedName>
</protein>
<evidence type="ECO:0000313" key="1">
    <source>
        <dbReference type="EMBL" id="SFV55426.1"/>
    </source>
</evidence>
<reference evidence="1" key="1">
    <citation type="submission" date="2016-10" db="EMBL/GenBank/DDBJ databases">
        <authorList>
            <person name="de Groot N.N."/>
        </authorList>
    </citation>
    <scope>NUCLEOTIDE SEQUENCE</scope>
</reference>